<dbReference type="Proteomes" id="UP001516472">
    <property type="component" value="Unassembled WGS sequence"/>
</dbReference>
<gene>
    <name evidence="1" type="ORF">G4177_28485</name>
</gene>
<protein>
    <recommendedName>
        <fullName evidence="3">STAS/SEC14 domain-containing protein</fullName>
    </recommendedName>
</protein>
<dbReference type="RefSeq" id="WP_193429309.1">
    <property type="nucleotide sequence ID" value="NZ_CBCSIP010000329.1"/>
</dbReference>
<sequence>MRQLVGVFHELATGLGGPFYLVVDLGGSMGPMTSGPPLSVMPRKYLAEHVRPEWFRAIVFFGGKRPQREVLRALVVALQFTGRVKLEAEFLETAKEARAWLESHRERHLPPPAGALP</sequence>
<evidence type="ECO:0000313" key="1">
    <source>
        <dbReference type="EMBL" id="MBE4752106.1"/>
    </source>
</evidence>
<evidence type="ECO:0000313" key="2">
    <source>
        <dbReference type="Proteomes" id="UP001516472"/>
    </source>
</evidence>
<proteinExistence type="predicted"/>
<accession>A0ABR9PW29</accession>
<reference evidence="1 2" key="1">
    <citation type="submission" date="2020-02" db="EMBL/GenBank/DDBJ databases">
        <authorList>
            <person name="Babadi Z.K."/>
            <person name="Risdian C."/>
            <person name="Ebrahimipour G.H."/>
            <person name="Wink J."/>
        </authorList>
    </citation>
    <scope>NUCLEOTIDE SEQUENCE [LARGE SCALE GENOMIC DNA]</scope>
    <source>
        <strain evidence="1 2">ZKHCc1 1396</strain>
    </source>
</reference>
<name>A0ABR9PW29_9BACT</name>
<organism evidence="1 2">
    <name type="scientific">Corallococcus soli</name>
    <dbReference type="NCBI Taxonomy" id="2710757"/>
    <lineage>
        <taxon>Bacteria</taxon>
        <taxon>Pseudomonadati</taxon>
        <taxon>Myxococcota</taxon>
        <taxon>Myxococcia</taxon>
        <taxon>Myxococcales</taxon>
        <taxon>Cystobacterineae</taxon>
        <taxon>Myxococcaceae</taxon>
        <taxon>Corallococcus</taxon>
    </lineage>
</organism>
<evidence type="ECO:0008006" key="3">
    <source>
        <dbReference type="Google" id="ProtNLM"/>
    </source>
</evidence>
<dbReference type="EMBL" id="JAAIYO010000011">
    <property type="protein sequence ID" value="MBE4752106.1"/>
    <property type="molecule type" value="Genomic_DNA"/>
</dbReference>
<comment type="caution">
    <text evidence="1">The sequence shown here is derived from an EMBL/GenBank/DDBJ whole genome shotgun (WGS) entry which is preliminary data.</text>
</comment>
<keyword evidence="2" id="KW-1185">Reference proteome</keyword>